<evidence type="ECO:0000256" key="4">
    <source>
        <dbReference type="SAM" id="MobiDB-lite"/>
    </source>
</evidence>
<dbReference type="GO" id="GO:0008270">
    <property type="term" value="F:zinc ion binding"/>
    <property type="evidence" value="ECO:0007669"/>
    <property type="project" value="UniProtKB-KW"/>
</dbReference>
<dbReference type="SUPFAM" id="SSF57850">
    <property type="entry name" value="RING/U-box"/>
    <property type="match status" value="1"/>
</dbReference>
<feature type="compositionally biased region" description="Low complexity" evidence="4">
    <location>
        <begin position="354"/>
        <end position="365"/>
    </location>
</feature>
<keyword evidence="6" id="KW-1185">Reference proteome</keyword>
<accession>A0AAE0WY77</accession>
<keyword evidence="3" id="KW-0862">Zinc</keyword>
<evidence type="ECO:0000256" key="1">
    <source>
        <dbReference type="ARBA" id="ARBA00022723"/>
    </source>
</evidence>
<keyword evidence="2" id="KW-0863">Zinc-finger</keyword>
<sequence>MDPFSITVGIVGLVDGGLSLSRELKGKIAAFQHAEQEVMELAHEIDLCTTLLDILGQSFDRPENAYPRNVVKQTKRLVEDMNEIFNRVMALLQNFDASARANAKYMIDAGELKEQHSKLKGLQLSFVFMLSVCPPTHPTAALDTATSIGSAEAGRLEGTFQVPITGTSASGEPVTYTAILTLQPSGAGRGPTSPAKRPQETSSSSPDFTEQLSHLRQDQRLKKKLANLASNPFFAKDSFGGLFGTHKSRTSSPRKTEVVEYSYVEPMIDEKTGLPDEAANGEATTYASVPFSTYEDAVDAEPEQEREFADRLAEESSRDAEDILDYLYDDTDDTKATDSGQEMQTTSVRDHAGVVPIIPDVSPPSTTDETPDEALPRPSAAEEFEDPMQDAMRLRLQQSNSPDPSTPPVSFSRPIANRNMPQHPSVQRMQDAQQLVKTTPSRSSNRTNGSRTSVYSNVTSRRRTCDGCDCKIPSEMHRYRCGECFDFEFCEPCFLAAESTEASIWHPHPQNSFTQVEQQAGQQQGRPTR</sequence>
<keyword evidence="1" id="KW-0479">Metal-binding</keyword>
<evidence type="ECO:0000256" key="3">
    <source>
        <dbReference type="ARBA" id="ARBA00022833"/>
    </source>
</evidence>
<gene>
    <name evidence="5" type="ORF">LTR78_000657</name>
</gene>
<evidence type="ECO:0000256" key="2">
    <source>
        <dbReference type="ARBA" id="ARBA00022771"/>
    </source>
</evidence>
<dbReference type="InterPro" id="IPR043145">
    <property type="entry name" value="Znf_ZZ_sf"/>
</dbReference>
<proteinExistence type="predicted"/>
<feature type="compositionally biased region" description="Polar residues" evidence="4">
    <location>
        <begin position="419"/>
        <end position="437"/>
    </location>
</feature>
<feature type="region of interest" description="Disordered" evidence="4">
    <location>
        <begin position="330"/>
        <end position="381"/>
    </location>
</feature>
<name>A0AAE0WY77_9PEZI</name>
<feature type="compositionally biased region" description="Low complexity" evidence="4">
    <location>
        <begin position="438"/>
        <end position="453"/>
    </location>
</feature>
<dbReference type="AlphaFoldDB" id="A0AAE0WY77"/>
<protein>
    <recommendedName>
        <fullName evidence="7">ZZ-type domain-containing protein</fullName>
    </recommendedName>
</protein>
<feature type="compositionally biased region" description="Polar residues" evidence="4">
    <location>
        <begin position="200"/>
        <end position="212"/>
    </location>
</feature>
<dbReference type="Proteomes" id="UP001274830">
    <property type="component" value="Unassembled WGS sequence"/>
</dbReference>
<organism evidence="5 6">
    <name type="scientific">Recurvomyces mirabilis</name>
    <dbReference type="NCBI Taxonomy" id="574656"/>
    <lineage>
        <taxon>Eukaryota</taxon>
        <taxon>Fungi</taxon>
        <taxon>Dikarya</taxon>
        <taxon>Ascomycota</taxon>
        <taxon>Pezizomycotina</taxon>
        <taxon>Dothideomycetes</taxon>
        <taxon>Dothideomycetidae</taxon>
        <taxon>Mycosphaerellales</taxon>
        <taxon>Teratosphaeriaceae</taxon>
        <taxon>Recurvomyces</taxon>
    </lineage>
</organism>
<feature type="compositionally biased region" description="Polar residues" evidence="4">
    <location>
        <begin position="337"/>
        <end position="347"/>
    </location>
</feature>
<evidence type="ECO:0000313" key="5">
    <source>
        <dbReference type="EMBL" id="KAK3680279.1"/>
    </source>
</evidence>
<evidence type="ECO:0000313" key="6">
    <source>
        <dbReference type="Proteomes" id="UP001274830"/>
    </source>
</evidence>
<dbReference type="EMBL" id="JAUTXT010000001">
    <property type="protein sequence ID" value="KAK3680279.1"/>
    <property type="molecule type" value="Genomic_DNA"/>
</dbReference>
<evidence type="ECO:0008006" key="7">
    <source>
        <dbReference type="Google" id="ProtNLM"/>
    </source>
</evidence>
<feature type="region of interest" description="Disordered" evidence="4">
    <location>
        <begin position="398"/>
        <end position="455"/>
    </location>
</feature>
<dbReference type="Gene3D" id="3.30.60.90">
    <property type="match status" value="1"/>
</dbReference>
<comment type="caution">
    <text evidence="5">The sequence shown here is derived from an EMBL/GenBank/DDBJ whole genome shotgun (WGS) entry which is preliminary data.</text>
</comment>
<reference evidence="5" key="1">
    <citation type="submission" date="2023-07" db="EMBL/GenBank/DDBJ databases">
        <title>Black Yeasts Isolated from many extreme environments.</title>
        <authorList>
            <person name="Coleine C."/>
            <person name="Stajich J.E."/>
            <person name="Selbmann L."/>
        </authorList>
    </citation>
    <scope>NUCLEOTIDE SEQUENCE</scope>
    <source>
        <strain evidence="5">CCFEE 5485</strain>
    </source>
</reference>
<feature type="region of interest" description="Disordered" evidence="4">
    <location>
        <begin position="183"/>
        <end position="216"/>
    </location>
</feature>